<dbReference type="InterPro" id="IPR046758">
    <property type="entry name" value="Sey1/RHD3-like_3HB"/>
</dbReference>
<dbReference type="GO" id="GO:0003924">
    <property type="term" value="F:GTPase activity"/>
    <property type="evidence" value="ECO:0007669"/>
    <property type="project" value="TreeGrafter"/>
</dbReference>
<reference evidence="2 3" key="1">
    <citation type="journal article" date="2017" name="Genome Biol.">
        <title>New reference genome sequences of hot pepper reveal the massive evolution of plant disease-resistance genes by retroduplication.</title>
        <authorList>
            <person name="Kim S."/>
            <person name="Park J."/>
            <person name="Yeom S.I."/>
            <person name="Kim Y.M."/>
            <person name="Seo E."/>
            <person name="Kim K.T."/>
            <person name="Kim M.S."/>
            <person name="Lee J.M."/>
            <person name="Cheong K."/>
            <person name="Shin H.S."/>
            <person name="Kim S.B."/>
            <person name="Han K."/>
            <person name="Lee J."/>
            <person name="Park M."/>
            <person name="Lee H.A."/>
            <person name="Lee H.Y."/>
            <person name="Lee Y."/>
            <person name="Oh S."/>
            <person name="Lee J.H."/>
            <person name="Choi E."/>
            <person name="Choi E."/>
            <person name="Lee S.E."/>
            <person name="Jeon J."/>
            <person name="Kim H."/>
            <person name="Choi G."/>
            <person name="Song H."/>
            <person name="Lee J."/>
            <person name="Lee S.C."/>
            <person name="Kwon J.K."/>
            <person name="Lee H.Y."/>
            <person name="Koo N."/>
            <person name="Hong Y."/>
            <person name="Kim R.W."/>
            <person name="Kang W.H."/>
            <person name="Huh J.H."/>
            <person name="Kang B.C."/>
            <person name="Yang T.J."/>
            <person name="Lee Y.H."/>
            <person name="Bennetzen J.L."/>
            <person name="Choi D."/>
        </authorList>
    </citation>
    <scope>NUCLEOTIDE SEQUENCE [LARGE SCALE GENOMIC DNA]</scope>
    <source>
        <strain evidence="3">cv. PBC81</strain>
    </source>
</reference>
<proteinExistence type="predicted"/>
<evidence type="ECO:0000313" key="3">
    <source>
        <dbReference type="Proteomes" id="UP000224567"/>
    </source>
</evidence>
<dbReference type="PANTHER" id="PTHR45923:SF2">
    <property type="entry name" value="PROTEIN SEY1"/>
    <property type="match status" value="1"/>
</dbReference>
<sequence>MELVMMHGQRPTIRKLVQHGIETTVSGFSAPLSGFKMDEEANDDMVSTLKVYAQGVVEAKANEEAGRFLIHMTDRLLTLFSDDSELMATNLDRKRRYPSNYQNC</sequence>
<protein>
    <recommendedName>
        <fullName evidence="1">Sey1/RHD3-like three-helix bundle domain-containing protein</fullName>
    </recommendedName>
</protein>
<dbReference type="GO" id="GO:0016320">
    <property type="term" value="P:endoplasmic reticulum membrane fusion"/>
    <property type="evidence" value="ECO:0007669"/>
    <property type="project" value="TreeGrafter"/>
</dbReference>
<name>A0A2G2WKY3_CAPBA</name>
<comment type="caution">
    <text evidence="2">The sequence shown here is derived from an EMBL/GenBank/DDBJ whole genome shotgun (WGS) entry which is preliminary data.</text>
</comment>
<evidence type="ECO:0000259" key="1">
    <source>
        <dbReference type="Pfam" id="PF20428"/>
    </source>
</evidence>
<reference evidence="3" key="2">
    <citation type="journal article" date="2017" name="J. Anim. Genet.">
        <title>Multiple reference genome sequences of hot pepper reveal the massive evolution of plant disease resistance genes by retroduplication.</title>
        <authorList>
            <person name="Kim S."/>
            <person name="Park J."/>
            <person name="Yeom S.-I."/>
            <person name="Kim Y.-M."/>
            <person name="Seo E."/>
            <person name="Kim K.-T."/>
            <person name="Kim M.-S."/>
            <person name="Lee J.M."/>
            <person name="Cheong K."/>
            <person name="Shin H.-S."/>
            <person name="Kim S.-B."/>
            <person name="Han K."/>
            <person name="Lee J."/>
            <person name="Park M."/>
            <person name="Lee H.-A."/>
            <person name="Lee H.-Y."/>
            <person name="Lee Y."/>
            <person name="Oh S."/>
            <person name="Lee J.H."/>
            <person name="Choi E."/>
            <person name="Choi E."/>
            <person name="Lee S.E."/>
            <person name="Jeon J."/>
            <person name="Kim H."/>
            <person name="Choi G."/>
            <person name="Song H."/>
            <person name="Lee J."/>
            <person name="Lee S.-C."/>
            <person name="Kwon J.-K."/>
            <person name="Lee H.-Y."/>
            <person name="Koo N."/>
            <person name="Hong Y."/>
            <person name="Kim R.W."/>
            <person name="Kang W.-H."/>
            <person name="Huh J.H."/>
            <person name="Kang B.-C."/>
            <person name="Yang T.-J."/>
            <person name="Lee Y.-H."/>
            <person name="Bennetzen J.L."/>
            <person name="Choi D."/>
        </authorList>
    </citation>
    <scope>NUCLEOTIDE SEQUENCE [LARGE SCALE GENOMIC DNA]</scope>
    <source>
        <strain evidence="3">cv. PBC81</strain>
    </source>
</reference>
<dbReference type="OrthoDB" id="1597724at2759"/>
<dbReference type="EMBL" id="MLFT02000006">
    <property type="protein sequence ID" value="PHT45897.1"/>
    <property type="molecule type" value="Genomic_DNA"/>
</dbReference>
<dbReference type="InterPro" id="IPR008803">
    <property type="entry name" value="RHD3/Sey1"/>
</dbReference>
<dbReference type="STRING" id="33114.A0A2G2WKY3"/>
<keyword evidence="3" id="KW-1185">Reference proteome</keyword>
<gene>
    <name evidence="2" type="ORF">CQW23_15055</name>
</gene>
<feature type="domain" description="Sey1/RHD3-like three-helix bundle" evidence="1">
    <location>
        <begin position="11"/>
        <end position="86"/>
    </location>
</feature>
<dbReference type="GO" id="GO:0005783">
    <property type="term" value="C:endoplasmic reticulum"/>
    <property type="evidence" value="ECO:0007669"/>
    <property type="project" value="TreeGrafter"/>
</dbReference>
<organism evidence="2 3">
    <name type="scientific">Capsicum baccatum</name>
    <name type="common">Peruvian pepper</name>
    <dbReference type="NCBI Taxonomy" id="33114"/>
    <lineage>
        <taxon>Eukaryota</taxon>
        <taxon>Viridiplantae</taxon>
        <taxon>Streptophyta</taxon>
        <taxon>Embryophyta</taxon>
        <taxon>Tracheophyta</taxon>
        <taxon>Spermatophyta</taxon>
        <taxon>Magnoliopsida</taxon>
        <taxon>eudicotyledons</taxon>
        <taxon>Gunneridae</taxon>
        <taxon>Pentapetalae</taxon>
        <taxon>asterids</taxon>
        <taxon>lamiids</taxon>
        <taxon>Solanales</taxon>
        <taxon>Solanaceae</taxon>
        <taxon>Solanoideae</taxon>
        <taxon>Capsiceae</taxon>
        <taxon>Capsicum</taxon>
    </lineage>
</organism>
<dbReference type="PANTHER" id="PTHR45923">
    <property type="entry name" value="PROTEIN SEY1"/>
    <property type="match status" value="1"/>
</dbReference>
<dbReference type="Proteomes" id="UP000224567">
    <property type="component" value="Unassembled WGS sequence"/>
</dbReference>
<dbReference type="AlphaFoldDB" id="A0A2G2WKY3"/>
<dbReference type="Pfam" id="PF20428">
    <property type="entry name" value="Sey1_3HB"/>
    <property type="match status" value="1"/>
</dbReference>
<evidence type="ECO:0000313" key="2">
    <source>
        <dbReference type="EMBL" id="PHT45897.1"/>
    </source>
</evidence>
<accession>A0A2G2WKY3</accession>